<dbReference type="STRING" id="1550231.SAMN05660662_1830"/>
<keyword evidence="2" id="KW-1185">Reference proteome</keyword>
<dbReference type="RefSeq" id="WP_218122313.1">
    <property type="nucleotide sequence ID" value="NZ_FNBT01000003.1"/>
</dbReference>
<dbReference type="Gene3D" id="3.40.50.1000">
    <property type="entry name" value="HAD superfamily/HAD-like"/>
    <property type="match status" value="1"/>
</dbReference>
<evidence type="ECO:0000313" key="1">
    <source>
        <dbReference type="EMBL" id="SDF35713.1"/>
    </source>
</evidence>
<dbReference type="InterPro" id="IPR023214">
    <property type="entry name" value="HAD_sf"/>
</dbReference>
<dbReference type="Pfam" id="PF00702">
    <property type="entry name" value="Hydrolase"/>
    <property type="match status" value="1"/>
</dbReference>
<dbReference type="Proteomes" id="UP000199406">
    <property type="component" value="Unassembled WGS sequence"/>
</dbReference>
<dbReference type="AlphaFoldDB" id="A0A1G7KEQ8"/>
<name>A0A1G7KEQ8_9ACTN</name>
<reference evidence="2" key="1">
    <citation type="submission" date="2016-10" db="EMBL/GenBank/DDBJ databases">
        <authorList>
            <person name="Varghese N."/>
            <person name="Submissions S."/>
        </authorList>
    </citation>
    <scope>NUCLEOTIDE SEQUENCE [LARGE SCALE GENOMIC DNA]</scope>
    <source>
        <strain evidence="2">DSM 44268</strain>
    </source>
</reference>
<dbReference type="InterPro" id="IPR036412">
    <property type="entry name" value="HAD-like_sf"/>
</dbReference>
<dbReference type="PANTHER" id="PTHR46649">
    <property type="match status" value="1"/>
</dbReference>
<accession>A0A1G7KEQ8</accession>
<proteinExistence type="predicted"/>
<protein>
    <submittedName>
        <fullName evidence="1">Phosphoglycolate phosphatase, HAD superfamily</fullName>
    </submittedName>
</protein>
<dbReference type="PANTHER" id="PTHR46649:SF4">
    <property type="entry name" value="HALOACID DEHALOGENASE-LIKE HYDROLASE (HAD) SUPERFAMILY PROTEIN"/>
    <property type="match status" value="1"/>
</dbReference>
<evidence type="ECO:0000313" key="2">
    <source>
        <dbReference type="Proteomes" id="UP000199406"/>
    </source>
</evidence>
<gene>
    <name evidence="1" type="ORF">SAMN05660662_1830</name>
</gene>
<dbReference type="SUPFAM" id="SSF56784">
    <property type="entry name" value="HAD-like"/>
    <property type="match status" value="1"/>
</dbReference>
<organism evidence="1 2">
    <name type="scientific">Blastococcus aurantiacus</name>
    <dbReference type="NCBI Taxonomy" id="1550231"/>
    <lineage>
        <taxon>Bacteria</taxon>
        <taxon>Bacillati</taxon>
        <taxon>Actinomycetota</taxon>
        <taxon>Actinomycetes</taxon>
        <taxon>Geodermatophilales</taxon>
        <taxon>Geodermatophilaceae</taxon>
        <taxon>Blastococcus</taxon>
    </lineage>
</organism>
<sequence>MIRAVLFVWRGTLVVNMTDVEWVERALSALGRRADRAAVEGIASAIARANGPGNRLDAPGVDCDAALHRRTFLDVLADAGLDAELVEALYAVESDPRNNPFVGDVADTFASLRDGDVRIAVVSDIHVDLRPAFDAARLGGLVDVFTLSFEQGVQKPDPLMFTRTLDALGVGPGEALMVGDRSRPDGAAVESGIPTLLVPPLRSVEDRRLHLVLSLCGIG</sequence>
<dbReference type="EMBL" id="FNBT01000003">
    <property type="protein sequence ID" value="SDF35713.1"/>
    <property type="molecule type" value="Genomic_DNA"/>
</dbReference>